<evidence type="ECO:0000313" key="2">
    <source>
        <dbReference type="EMBL" id="MFD1695958.1"/>
    </source>
</evidence>
<proteinExistence type="predicted"/>
<feature type="compositionally biased region" description="Basic and acidic residues" evidence="1">
    <location>
        <begin position="19"/>
        <end position="59"/>
    </location>
</feature>
<name>A0ABW4JXT5_9HYPH</name>
<dbReference type="RefSeq" id="WP_149894077.1">
    <property type="nucleotide sequence ID" value="NZ_JBHUFA010000003.1"/>
</dbReference>
<feature type="region of interest" description="Disordered" evidence="1">
    <location>
        <begin position="96"/>
        <end position="178"/>
    </location>
</feature>
<accession>A0ABW4JXT5</accession>
<feature type="compositionally biased region" description="Low complexity" evidence="1">
    <location>
        <begin position="105"/>
        <end position="117"/>
    </location>
</feature>
<dbReference type="Proteomes" id="UP001597327">
    <property type="component" value="Unassembled WGS sequence"/>
</dbReference>
<feature type="compositionally biased region" description="Basic and acidic residues" evidence="1">
    <location>
        <begin position="160"/>
        <end position="172"/>
    </location>
</feature>
<organism evidence="2 3">
    <name type="scientific">Roseibium aestuarii</name>
    <dbReference type="NCBI Taxonomy" id="2600299"/>
    <lineage>
        <taxon>Bacteria</taxon>
        <taxon>Pseudomonadati</taxon>
        <taxon>Pseudomonadota</taxon>
        <taxon>Alphaproteobacteria</taxon>
        <taxon>Hyphomicrobiales</taxon>
        <taxon>Stappiaceae</taxon>
        <taxon>Roseibium</taxon>
    </lineage>
</organism>
<feature type="region of interest" description="Disordered" evidence="1">
    <location>
        <begin position="1"/>
        <end position="74"/>
    </location>
</feature>
<evidence type="ECO:0000256" key="1">
    <source>
        <dbReference type="SAM" id="MobiDB-lite"/>
    </source>
</evidence>
<gene>
    <name evidence="2" type="ORF">ACFSC7_10565</name>
</gene>
<sequence length="178" mass="19060">MPDTIERPIHSQAVPHATEYPRDRERRRQREGDGESHGERKQQGSGERFDAEPAEKPAPESDAPEEAAFVIDHLEEDHRLDSVSAYVSLGVAALHHVPAPPPLSPSASPSAAADAAPEAGQETGQDVGGDVAEPPRRSDDEPAASDESGEASMPSGLVRHAYEDHPAQEPPHRLNIAT</sequence>
<evidence type="ECO:0000313" key="3">
    <source>
        <dbReference type="Proteomes" id="UP001597327"/>
    </source>
</evidence>
<dbReference type="EMBL" id="JBHUFA010000003">
    <property type="protein sequence ID" value="MFD1695958.1"/>
    <property type="molecule type" value="Genomic_DNA"/>
</dbReference>
<protein>
    <submittedName>
        <fullName evidence="2">Uncharacterized protein</fullName>
    </submittedName>
</protein>
<keyword evidence="3" id="KW-1185">Reference proteome</keyword>
<reference evidence="3" key="1">
    <citation type="journal article" date="2019" name="Int. J. Syst. Evol. Microbiol.">
        <title>The Global Catalogue of Microorganisms (GCM) 10K type strain sequencing project: providing services to taxonomists for standard genome sequencing and annotation.</title>
        <authorList>
            <consortium name="The Broad Institute Genomics Platform"/>
            <consortium name="The Broad Institute Genome Sequencing Center for Infectious Disease"/>
            <person name="Wu L."/>
            <person name="Ma J."/>
        </authorList>
    </citation>
    <scope>NUCLEOTIDE SEQUENCE [LARGE SCALE GENOMIC DNA]</scope>
    <source>
        <strain evidence="3">JCM 3369</strain>
    </source>
</reference>
<comment type="caution">
    <text evidence="2">The sequence shown here is derived from an EMBL/GenBank/DDBJ whole genome shotgun (WGS) entry which is preliminary data.</text>
</comment>